<feature type="non-terminal residue" evidence="1">
    <location>
        <position position="1"/>
    </location>
</feature>
<evidence type="ECO:0000313" key="1">
    <source>
        <dbReference type="EMBL" id="KAH9299791.1"/>
    </source>
</evidence>
<gene>
    <name evidence="1" type="ORF">KI387_031473</name>
</gene>
<accession>A0AA38CI53</accession>
<organism evidence="1 2">
    <name type="scientific">Taxus chinensis</name>
    <name type="common">Chinese yew</name>
    <name type="synonym">Taxus wallichiana var. chinensis</name>
    <dbReference type="NCBI Taxonomy" id="29808"/>
    <lineage>
        <taxon>Eukaryota</taxon>
        <taxon>Viridiplantae</taxon>
        <taxon>Streptophyta</taxon>
        <taxon>Embryophyta</taxon>
        <taxon>Tracheophyta</taxon>
        <taxon>Spermatophyta</taxon>
        <taxon>Pinopsida</taxon>
        <taxon>Pinidae</taxon>
        <taxon>Conifers II</taxon>
        <taxon>Cupressales</taxon>
        <taxon>Taxaceae</taxon>
        <taxon>Taxus</taxon>
    </lineage>
</organism>
<reference evidence="1 2" key="1">
    <citation type="journal article" date="2021" name="Nat. Plants">
        <title>The Taxus genome provides insights into paclitaxel biosynthesis.</title>
        <authorList>
            <person name="Xiong X."/>
            <person name="Gou J."/>
            <person name="Liao Q."/>
            <person name="Li Y."/>
            <person name="Zhou Q."/>
            <person name="Bi G."/>
            <person name="Li C."/>
            <person name="Du R."/>
            <person name="Wang X."/>
            <person name="Sun T."/>
            <person name="Guo L."/>
            <person name="Liang H."/>
            <person name="Lu P."/>
            <person name="Wu Y."/>
            <person name="Zhang Z."/>
            <person name="Ro D.K."/>
            <person name="Shang Y."/>
            <person name="Huang S."/>
            <person name="Yan J."/>
        </authorList>
    </citation>
    <scope>NUCLEOTIDE SEQUENCE [LARGE SCALE GENOMIC DNA]</scope>
    <source>
        <strain evidence="1">Ta-2019</strain>
    </source>
</reference>
<feature type="non-terminal residue" evidence="1">
    <location>
        <position position="71"/>
    </location>
</feature>
<sequence>KRDVCPTVLLLIEEFVFMCKDAIMIILNHVSSSMDMVERNTLLFGGSRQLRIMIRISFLPRLGLKTTLLDH</sequence>
<dbReference type="Proteomes" id="UP000824469">
    <property type="component" value="Unassembled WGS sequence"/>
</dbReference>
<evidence type="ECO:0000313" key="2">
    <source>
        <dbReference type="Proteomes" id="UP000824469"/>
    </source>
</evidence>
<dbReference type="EMBL" id="JAHRHJ020000010">
    <property type="protein sequence ID" value="KAH9299791.1"/>
    <property type="molecule type" value="Genomic_DNA"/>
</dbReference>
<name>A0AA38CI53_TAXCH</name>
<proteinExistence type="predicted"/>
<keyword evidence="2" id="KW-1185">Reference proteome</keyword>
<comment type="caution">
    <text evidence="1">The sequence shown here is derived from an EMBL/GenBank/DDBJ whole genome shotgun (WGS) entry which is preliminary data.</text>
</comment>
<protein>
    <submittedName>
        <fullName evidence="1">Uncharacterized protein</fullName>
    </submittedName>
</protein>
<dbReference type="AlphaFoldDB" id="A0AA38CI53"/>